<accession>A0A1B9IFL3</accession>
<proteinExistence type="predicted"/>
<dbReference type="InterPro" id="IPR000960">
    <property type="entry name" value="Flavin_mOase"/>
</dbReference>
<reference evidence="5 6" key="1">
    <citation type="submission" date="2013-07" db="EMBL/GenBank/DDBJ databases">
        <title>The Genome Sequence of Kwoniella mangroviensis CBS10435.</title>
        <authorList>
            <consortium name="The Broad Institute Genome Sequencing Platform"/>
            <person name="Cuomo C."/>
            <person name="Litvintseva A."/>
            <person name="Chen Y."/>
            <person name="Heitman J."/>
            <person name="Sun S."/>
            <person name="Springer D."/>
            <person name="Dromer F."/>
            <person name="Young S.K."/>
            <person name="Zeng Q."/>
            <person name="Gargeya S."/>
            <person name="Fitzgerald M."/>
            <person name="Abouelleil A."/>
            <person name="Alvarado L."/>
            <person name="Berlin A.M."/>
            <person name="Chapman S.B."/>
            <person name="Dewar J."/>
            <person name="Goldberg J."/>
            <person name="Griggs A."/>
            <person name="Gujja S."/>
            <person name="Hansen M."/>
            <person name="Howarth C."/>
            <person name="Imamovic A."/>
            <person name="Larimer J."/>
            <person name="McCowan C."/>
            <person name="Murphy C."/>
            <person name="Pearson M."/>
            <person name="Priest M."/>
            <person name="Roberts A."/>
            <person name="Saif S."/>
            <person name="Shea T."/>
            <person name="Sykes S."/>
            <person name="Wortman J."/>
            <person name="Nusbaum C."/>
            <person name="Birren B."/>
        </authorList>
    </citation>
    <scope>NUCLEOTIDE SEQUENCE [LARGE SCALE GENOMIC DNA]</scope>
    <source>
        <strain evidence="5 6">CBS 10435</strain>
    </source>
</reference>
<dbReference type="EMBL" id="KV700092">
    <property type="protein sequence ID" value="OCF54355.1"/>
    <property type="molecule type" value="Genomic_DNA"/>
</dbReference>
<dbReference type="Pfam" id="PF07992">
    <property type="entry name" value="Pyr_redox_2"/>
    <property type="match status" value="1"/>
</dbReference>
<keyword evidence="6" id="KW-1185">Reference proteome</keyword>
<keyword evidence="3" id="KW-0560">Oxidoreductase</keyword>
<dbReference type="Gene3D" id="3.50.50.60">
    <property type="entry name" value="FAD/NAD(P)-binding domain"/>
    <property type="match status" value="1"/>
</dbReference>
<evidence type="ECO:0000313" key="5">
    <source>
        <dbReference type="EMBL" id="OCF54355.1"/>
    </source>
</evidence>
<evidence type="ECO:0000259" key="4">
    <source>
        <dbReference type="Pfam" id="PF07992"/>
    </source>
</evidence>
<evidence type="ECO:0000313" key="6">
    <source>
        <dbReference type="Proteomes" id="UP000092583"/>
    </source>
</evidence>
<sequence length="585" mass="66273">MSDSDTDPAVLIIGCGPAGLINARTLLQDGFKVTIVAKEEDVGGCWRNTYPDLTTNSPWGAFTFSGLDMAKPSNHKGDVVPARTYRRYLEDFYHHFVKDEAEVLFNTEIVSLLPQEENQRGWVAQLKAKEGREEGRSFDKVVLATGLSCKPFIPDIFKDSPIPTYHTSSLGFSDQLNNLINTVTSSTDKPTVEGDADTILVVGGGKSVMDTAALLANRGKKVIWTFRGPLKWFAPTVPPGMMGAKWVILTSLLLPYLGALIIDSWTMWFYHCTFIGAKRVRAFWKMMRSGWTHTYVEHGLPPPETDPYLSLAHFAGGIPSSPTDFLPLLKEGKTAMIQNVTPTSLDSEKYSVEFTNSDGQVKIVRCGAIVAATGYRGGTYDFMESRLRKQLGLVRCLSNSDIEINKTKEEVLDMRKRWKSIDAENYKNIRLPLVFRGILPYGRFEQRDLGITGATRPFYVPAITYEVESHWISSLFKDDPFFNLPKSKKECLEEIKADNNFTRARYPGIDPYECIPSGTYFSGFNDLSYTRVLLRDMSLDPWRQKSNARWWKFWGNEKGWLDVRVNPEQYATLGEERRMLREKIQ</sequence>
<dbReference type="PRINTS" id="PR00370">
    <property type="entry name" value="FMOXYGENASE"/>
</dbReference>
<dbReference type="GO" id="GO:0050660">
    <property type="term" value="F:flavin adenine dinucleotide binding"/>
    <property type="evidence" value="ECO:0007669"/>
    <property type="project" value="InterPro"/>
</dbReference>
<name>A0A1B9IFL3_9TREE</name>
<dbReference type="PANTHER" id="PTHR23023">
    <property type="entry name" value="DIMETHYLANILINE MONOOXYGENASE"/>
    <property type="match status" value="1"/>
</dbReference>
<dbReference type="InterPro" id="IPR036188">
    <property type="entry name" value="FAD/NAD-bd_sf"/>
</dbReference>
<feature type="domain" description="FAD/NAD(P)-binding" evidence="4">
    <location>
        <begin position="9"/>
        <end position="223"/>
    </location>
</feature>
<evidence type="ECO:0000256" key="3">
    <source>
        <dbReference type="ARBA" id="ARBA00023002"/>
    </source>
</evidence>
<organism evidence="5 6">
    <name type="scientific">Kwoniella mangroviensis CBS 10435</name>
    <dbReference type="NCBI Taxonomy" id="1331196"/>
    <lineage>
        <taxon>Eukaryota</taxon>
        <taxon>Fungi</taxon>
        <taxon>Dikarya</taxon>
        <taxon>Basidiomycota</taxon>
        <taxon>Agaricomycotina</taxon>
        <taxon>Tremellomycetes</taxon>
        <taxon>Tremellales</taxon>
        <taxon>Cryptococcaceae</taxon>
        <taxon>Kwoniella</taxon>
    </lineage>
</organism>
<protein>
    <recommendedName>
        <fullName evidence="4">FAD/NAD(P)-binding domain-containing protein</fullName>
    </recommendedName>
</protein>
<evidence type="ECO:0000256" key="2">
    <source>
        <dbReference type="ARBA" id="ARBA00022827"/>
    </source>
</evidence>
<dbReference type="OrthoDB" id="2915840at2759"/>
<dbReference type="SUPFAM" id="SSF51905">
    <property type="entry name" value="FAD/NAD(P)-binding domain"/>
    <property type="match status" value="2"/>
</dbReference>
<dbReference type="InterPro" id="IPR023753">
    <property type="entry name" value="FAD/NAD-binding_dom"/>
</dbReference>
<dbReference type="InterPro" id="IPR050346">
    <property type="entry name" value="FMO-like"/>
</dbReference>
<dbReference type="GO" id="GO:0050661">
    <property type="term" value="F:NADP binding"/>
    <property type="evidence" value="ECO:0007669"/>
    <property type="project" value="InterPro"/>
</dbReference>
<dbReference type="AlphaFoldDB" id="A0A1B9IFL3"/>
<reference evidence="6" key="2">
    <citation type="submission" date="2013-12" db="EMBL/GenBank/DDBJ databases">
        <title>Evolution of pathogenesis and genome organization in the Tremellales.</title>
        <authorList>
            <person name="Cuomo C."/>
            <person name="Litvintseva A."/>
            <person name="Heitman J."/>
            <person name="Chen Y."/>
            <person name="Sun S."/>
            <person name="Springer D."/>
            <person name="Dromer F."/>
            <person name="Young S."/>
            <person name="Zeng Q."/>
            <person name="Chapman S."/>
            <person name="Gujja S."/>
            <person name="Saif S."/>
            <person name="Birren B."/>
        </authorList>
    </citation>
    <scope>NUCLEOTIDE SEQUENCE [LARGE SCALE GENOMIC DNA]</scope>
    <source>
        <strain evidence="6">CBS 10435</strain>
    </source>
</reference>
<keyword evidence="1" id="KW-0285">Flavoprotein</keyword>
<evidence type="ECO:0000256" key="1">
    <source>
        <dbReference type="ARBA" id="ARBA00022630"/>
    </source>
</evidence>
<dbReference type="GO" id="GO:0016491">
    <property type="term" value="F:oxidoreductase activity"/>
    <property type="evidence" value="ECO:0007669"/>
    <property type="project" value="UniProtKB-KW"/>
</dbReference>
<dbReference type="Proteomes" id="UP000092583">
    <property type="component" value="Unassembled WGS sequence"/>
</dbReference>
<keyword evidence="2" id="KW-0274">FAD</keyword>
<dbReference type="STRING" id="1331196.A0A1B9IFL3"/>
<gene>
    <name evidence="5" type="ORF">L486_08269</name>
</gene>